<dbReference type="Gene3D" id="3.30.920.30">
    <property type="entry name" value="Hypothetical protein"/>
    <property type="match status" value="1"/>
</dbReference>
<dbReference type="Proteomes" id="UP000034324">
    <property type="component" value="Unassembled WGS sequence"/>
</dbReference>
<evidence type="ECO:0000256" key="3">
    <source>
        <dbReference type="ARBA" id="ARBA00022722"/>
    </source>
</evidence>
<dbReference type="GO" id="GO:0004519">
    <property type="term" value="F:endonuclease activity"/>
    <property type="evidence" value="ECO:0007669"/>
    <property type="project" value="UniProtKB-KW"/>
</dbReference>
<keyword evidence="6" id="KW-0694">RNA-binding</keyword>
<dbReference type="EMBL" id="LBVC01000025">
    <property type="protein sequence ID" value="KKQ78320.1"/>
    <property type="molecule type" value="Genomic_DNA"/>
</dbReference>
<evidence type="ECO:0000256" key="5">
    <source>
        <dbReference type="ARBA" id="ARBA00022801"/>
    </source>
</evidence>
<dbReference type="SUPFAM" id="SSF54786">
    <property type="entry name" value="YcfA/nrd intein domain"/>
    <property type="match status" value="1"/>
</dbReference>
<dbReference type="GO" id="GO:0003729">
    <property type="term" value="F:mRNA binding"/>
    <property type="evidence" value="ECO:0007669"/>
    <property type="project" value="InterPro"/>
</dbReference>
<evidence type="ECO:0000256" key="2">
    <source>
        <dbReference type="ARBA" id="ARBA00022649"/>
    </source>
</evidence>
<keyword evidence="7" id="KW-0346">Stress response</keyword>
<evidence type="ECO:0000256" key="7">
    <source>
        <dbReference type="ARBA" id="ARBA00023016"/>
    </source>
</evidence>
<dbReference type="AlphaFoldDB" id="A0A0G0KS29"/>
<dbReference type="InterPro" id="IPR012933">
    <property type="entry name" value="HicA_mRNA_interferase"/>
</dbReference>
<evidence type="ECO:0000256" key="6">
    <source>
        <dbReference type="ARBA" id="ARBA00022884"/>
    </source>
</evidence>
<keyword evidence="4" id="KW-0255">Endonuclease</keyword>
<organism evidence="8 9">
    <name type="scientific">Candidatus Daviesbacteria bacterium GW2011_GWF2_38_6</name>
    <dbReference type="NCBI Taxonomy" id="1618432"/>
    <lineage>
        <taxon>Bacteria</taxon>
        <taxon>Candidatus Daviesiibacteriota</taxon>
    </lineage>
</organism>
<reference evidence="8 9" key="1">
    <citation type="journal article" date="2015" name="Nature">
        <title>rRNA introns, odd ribosomes, and small enigmatic genomes across a large radiation of phyla.</title>
        <authorList>
            <person name="Brown C.T."/>
            <person name="Hug L.A."/>
            <person name="Thomas B.C."/>
            <person name="Sharon I."/>
            <person name="Castelle C.J."/>
            <person name="Singh A."/>
            <person name="Wilkins M.J."/>
            <person name="Williams K.H."/>
            <person name="Banfield J.F."/>
        </authorList>
    </citation>
    <scope>NUCLEOTIDE SEQUENCE [LARGE SCALE GENOMIC DNA]</scope>
</reference>
<gene>
    <name evidence="8" type="ORF">US99_C0025G0009</name>
</gene>
<dbReference type="GO" id="GO:0016787">
    <property type="term" value="F:hydrolase activity"/>
    <property type="evidence" value="ECO:0007669"/>
    <property type="project" value="UniProtKB-KW"/>
</dbReference>
<comment type="similarity">
    <text evidence="1">Belongs to the HicA mRNA interferase family.</text>
</comment>
<evidence type="ECO:0000256" key="1">
    <source>
        <dbReference type="ARBA" id="ARBA00006620"/>
    </source>
</evidence>
<protein>
    <submittedName>
        <fullName evidence="8">YcfA family protein</fullName>
    </submittedName>
</protein>
<proteinExistence type="inferred from homology"/>
<name>A0A0G0KS29_9BACT</name>
<evidence type="ECO:0000256" key="4">
    <source>
        <dbReference type="ARBA" id="ARBA00022759"/>
    </source>
</evidence>
<keyword evidence="3" id="KW-0540">Nuclease</keyword>
<dbReference type="InterPro" id="IPR038570">
    <property type="entry name" value="HicA_sf"/>
</dbReference>
<keyword evidence="5" id="KW-0378">Hydrolase</keyword>
<evidence type="ECO:0000313" key="8">
    <source>
        <dbReference type="EMBL" id="KKQ78320.1"/>
    </source>
</evidence>
<dbReference type="Pfam" id="PF07927">
    <property type="entry name" value="HicA_toxin"/>
    <property type="match status" value="1"/>
</dbReference>
<evidence type="ECO:0000313" key="9">
    <source>
        <dbReference type="Proteomes" id="UP000034324"/>
    </source>
</evidence>
<sequence length="71" mass="8171">MPKIYTPKQVLSKFKKLGFVEDRQSGSHKILFHPQTPARAVIPVHIKELPKGTFAAILRESKITKKEFERV</sequence>
<keyword evidence="2" id="KW-1277">Toxin-antitoxin system</keyword>
<comment type="caution">
    <text evidence="8">The sequence shown here is derived from an EMBL/GenBank/DDBJ whole genome shotgun (WGS) entry which is preliminary data.</text>
</comment>
<accession>A0A0G0KS29</accession>